<evidence type="ECO:0000313" key="11">
    <source>
        <dbReference type="Proteomes" id="UP001328107"/>
    </source>
</evidence>
<feature type="compositionally biased region" description="Polar residues" evidence="8">
    <location>
        <begin position="98"/>
        <end position="108"/>
    </location>
</feature>
<dbReference type="InterPro" id="IPR050973">
    <property type="entry name" value="H3K9_Histone-Lys_N-MTase"/>
</dbReference>
<name>A0AAN5C7X9_9BILA</name>
<evidence type="ECO:0000256" key="5">
    <source>
        <dbReference type="ARBA" id="ARBA00022691"/>
    </source>
</evidence>
<gene>
    <name evidence="10" type="ORF">PMAYCL1PPCAC_03407</name>
</gene>
<keyword evidence="4" id="KW-0808">Transferase</keyword>
<dbReference type="InterPro" id="IPR046341">
    <property type="entry name" value="SET_dom_sf"/>
</dbReference>
<evidence type="ECO:0000256" key="1">
    <source>
        <dbReference type="ARBA" id="ARBA00004286"/>
    </source>
</evidence>
<dbReference type="Pfam" id="PF00856">
    <property type="entry name" value="SET"/>
    <property type="match status" value="1"/>
</dbReference>
<dbReference type="SUPFAM" id="SSF82199">
    <property type="entry name" value="SET domain"/>
    <property type="match status" value="1"/>
</dbReference>
<keyword evidence="6" id="KW-0479">Metal-binding</keyword>
<evidence type="ECO:0000259" key="9">
    <source>
        <dbReference type="PROSITE" id="PS50280"/>
    </source>
</evidence>
<evidence type="ECO:0000256" key="7">
    <source>
        <dbReference type="ARBA" id="ARBA00022833"/>
    </source>
</evidence>
<evidence type="ECO:0000313" key="10">
    <source>
        <dbReference type="EMBL" id="GMR33212.1"/>
    </source>
</evidence>
<feature type="compositionally biased region" description="Polar residues" evidence="8">
    <location>
        <begin position="609"/>
        <end position="627"/>
    </location>
</feature>
<dbReference type="PROSITE" id="PS50280">
    <property type="entry name" value="SET"/>
    <property type="match status" value="1"/>
</dbReference>
<feature type="compositionally biased region" description="Acidic residues" evidence="8">
    <location>
        <begin position="573"/>
        <end position="582"/>
    </location>
</feature>
<comment type="caution">
    <text evidence="10">The sequence shown here is derived from an EMBL/GenBank/DDBJ whole genome shotgun (WGS) entry which is preliminary data.</text>
</comment>
<keyword evidence="11" id="KW-1185">Reference proteome</keyword>
<dbReference type="Proteomes" id="UP001328107">
    <property type="component" value="Unassembled WGS sequence"/>
</dbReference>
<comment type="subcellular location">
    <subcellularLocation>
        <location evidence="1">Chromosome</location>
    </subcellularLocation>
</comment>
<keyword evidence="3" id="KW-0489">Methyltransferase</keyword>
<keyword evidence="7" id="KW-0862">Zinc</keyword>
<dbReference type="Gene3D" id="2.170.270.10">
    <property type="entry name" value="SET domain"/>
    <property type="match status" value="1"/>
</dbReference>
<dbReference type="PANTHER" id="PTHR46223">
    <property type="entry name" value="HISTONE-LYSINE N-METHYLTRANSFERASE SUV39H"/>
    <property type="match status" value="1"/>
</dbReference>
<keyword evidence="2" id="KW-0158">Chromosome</keyword>
<evidence type="ECO:0000256" key="3">
    <source>
        <dbReference type="ARBA" id="ARBA00022603"/>
    </source>
</evidence>
<feature type="domain" description="SET" evidence="9">
    <location>
        <begin position="411"/>
        <end position="535"/>
    </location>
</feature>
<dbReference type="InterPro" id="IPR001214">
    <property type="entry name" value="SET_dom"/>
</dbReference>
<dbReference type="GO" id="GO:0008168">
    <property type="term" value="F:methyltransferase activity"/>
    <property type="evidence" value="ECO:0007669"/>
    <property type="project" value="UniProtKB-KW"/>
</dbReference>
<evidence type="ECO:0000256" key="2">
    <source>
        <dbReference type="ARBA" id="ARBA00022454"/>
    </source>
</evidence>
<feature type="region of interest" description="Disordered" evidence="8">
    <location>
        <begin position="37"/>
        <end position="131"/>
    </location>
</feature>
<evidence type="ECO:0000256" key="6">
    <source>
        <dbReference type="ARBA" id="ARBA00022723"/>
    </source>
</evidence>
<organism evidence="10 11">
    <name type="scientific">Pristionchus mayeri</name>
    <dbReference type="NCBI Taxonomy" id="1317129"/>
    <lineage>
        <taxon>Eukaryota</taxon>
        <taxon>Metazoa</taxon>
        <taxon>Ecdysozoa</taxon>
        <taxon>Nematoda</taxon>
        <taxon>Chromadorea</taxon>
        <taxon>Rhabditida</taxon>
        <taxon>Rhabditina</taxon>
        <taxon>Diplogasteromorpha</taxon>
        <taxon>Diplogasteroidea</taxon>
        <taxon>Neodiplogasteridae</taxon>
        <taxon>Pristionchus</taxon>
    </lineage>
</organism>
<dbReference type="PANTHER" id="PTHR46223:SF3">
    <property type="entry name" value="HISTONE-LYSINE N-METHYLTRANSFERASE SET-23"/>
    <property type="match status" value="1"/>
</dbReference>
<feature type="non-terminal residue" evidence="10">
    <location>
        <position position="1"/>
    </location>
</feature>
<proteinExistence type="predicted"/>
<protein>
    <recommendedName>
        <fullName evidence="9">SET domain-containing protein</fullName>
    </recommendedName>
</protein>
<accession>A0AAN5C7X9</accession>
<evidence type="ECO:0000256" key="8">
    <source>
        <dbReference type="SAM" id="MobiDB-lite"/>
    </source>
</evidence>
<feature type="region of interest" description="Disordered" evidence="8">
    <location>
        <begin position="568"/>
        <end position="627"/>
    </location>
</feature>
<dbReference type="GO" id="GO:0032259">
    <property type="term" value="P:methylation"/>
    <property type="evidence" value="ECO:0007669"/>
    <property type="project" value="UniProtKB-KW"/>
</dbReference>
<keyword evidence="5" id="KW-0949">S-adenosyl-L-methionine</keyword>
<dbReference type="GO" id="GO:0005694">
    <property type="term" value="C:chromosome"/>
    <property type="evidence" value="ECO:0007669"/>
    <property type="project" value="UniProtKB-SubCell"/>
</dbReference>
<dbReference type="GO" id="GO:0046872">
    <property type="term" value="F:metal ion binding"/>
    <property type="evidence" value="ECO:0007669"/>
    <property type="project" value="UniProtKB-KW"/>
</dbReference>
<feature type="non-terminal residue" evidence="10">
    <location>
        <position position="627"/>
    </location>
</feature>
<dbReference type="EMBL" id="BTRK01000001">
    <property type="protein sequence ID" value="GMR33212.1"/>
    <property type="molecule type" value="Genomic_DNA"/>
</dbReference>
<sequence length="627" mass="71427">IHMAEKPNRRKCSHGALPRELRNLEIDLVMGAVNSTTTRTRRSSMHVVYKEVEEDENMQADDRDRKESRTRRKSDQVGSSKDQIPGVKRSAPIRAANRLSTASSSQSAKGDKQKSIVVIPSTDQSDTKEDEEVQCVLDEIIKRSGEGAKVWDAQWGREQKAGVEGYRLDYVVACTPPEVQPKKHLNKYQNYPIPSWEVASYETDAQREFEKEEAMHDMVEKRLEEELGADEAKRLYPHRFIPYEEGLGVGGYVENERARYFNSLKAFALKINRILAAAGRPKAYVIDWTAGKGDLEGLMAFEFITDLCPEYDVKKLLKKYVLADQIKCDPNSTCGNCNYVATCIKPIKCCGVQQMVAVDEDGNAKLEQASTPAEKEARDNNVQWECIDECHPDEKARARCRNRFIQTGRRQECIFFRHPEKGWTLRSTVEMSRCEFFSDYTGVVKLRASKRGTPEQCYDFLMSQHLKTNEGKVLPLMNICAYSKGNETRLLSHSCNANLSVINIALERNGTWYTHPAFFTNKRILAGAELTFDYFEGNKEVDVSTMFPSCKCAWYRCRYTVEKVAKRKREEAGLSEESEEDEAPPRKKKREDDSEGGAGTSHQTPRKANPQTPWKSNPQTPRKGSKR</sequence>
<dbReference type="AlphaFoldDB" id="A0AAN5C7X9"/>
<reference evidence="11" key="1">
    <citation type="submission" date="2022-10" db="EMBL/GenBank/DDBJ databases">
        <title>Genome assembly of Pristionchus species.</title>
        <authorList>
            <person name="Yoshida K."/>
            <person name="Sommer R.J."/>
        </authorList>
    </citation>
    <scope>NUCLEOTIDE SEQUENCE [LARGE SCALE GENOMIC DNA]</scope>
    <source>
        <strain evidence="11">RS5460</strain>
    </source>
</reference>
<dbReference type="SMART" id="SM00317">
    <property type="entry name" value="SET"/>
    <property type="match status" value="1"/>
</dbReference>
<evidence type="ECO:0000256" key="4">
    <source>
        <dbReference type="ARBA" id="ARBA00022679"/>
    </source>
</evidence>